<keyword evidence="2" id="KW-1185">Reference proteome</keyword>
<comment type="caution">
    <text evidence="1">The sequence shown here is derived from an EMBL/GenBank/DDBJ whole genome shotgun (WGS) entry which is preliminary data.</text>
</comment>
<evidence type="ECO:0000313" key="2">
    <source>
        <dbReference type="Proteomes" id="UP001222027"/>
    </source>
</evidence>
<dbReference type="EMBL" id="JAQQAF010000009">
    <property type="protein sequence ID" value="KAJ8459668.1"/>
    <property type="molecule type" value="Genomic_DNA"/>
</dbReference>
<name>A0AAV8PRX0_ENSVE</name>
<proteinExistence type="predicted"/>
<protein>
    <submittedName>
        <fullName evidence="1">Uncharacterized protein</fullName>
    </submittedName>
</protein>
<gene>
    <name evidence="1" type="ORF">OPV22_032594</name>
</gene>
<dbReference type="AlphaFoldDB" id="A0AAV8PRX0"/>
<evidence type="ECO:0000313" key="1">
    <source>
        <dbReference type="EMBL" id="KAJ8459668.1"/>
    </source>
</evidence>
<dbReference type="Proteomes" id="UP001222027">
    <property type="component" value="Unassembled WGS sequence"/>
</dbReference>
<reference evidence="1 2" key="1">
    <citation type="submission" date="2022-12" db="EMBL/GenBank/DDBJ databases">
        <title>Chromosome-scale assembly of the Ensete ventricosum genome.</title>
        <authorList>
            <person name="Dussert Y."/>
            <person name="Stocks J."/>
            <person name="Wendawek A."/>
            <person name="Woldeyes F."/>
            <person name="Nichols R.A."/>
            <person name="Borrell J.S."/>
        </authorList>
    </citation>
    <scope>NUCLEOTIDE SEQUENCE [LARGE SCALE GENOMIC DNA]</scope>
    <source>
        <strain evidence="2">cv. Maze</strain>
        <tissue evidence="1">Seeds</tissue>
    </source>
</reference>
<sequence>MWLRARVRRQPAALPLGCRLPPPEGADTRASGAPICLSGGFSRPGNREIPASPDLDPPLSSLLAEDFFKCRGSYTNREAFCPYPKPGIFAADVVARSA</sequence>
<organism evidence="1 2">
    <name type="scientific">Ensete ventricosum</name>
    <name type="common">Abyssinian banana</name>
    <name type="synonym">Musa ensete</name>
    <dbReference type="NCBI Taxonomy" id="4639"/>
    <lineage>
        <taxon>Eukaryota</taxon>
        <taxon>Viridiplantae</taxon>
        <taxon>Streptophyta</taxon>
        <taxon>Embryophyta</taxon>
        <taxon>Tracheophyta</taxon>
        <taxon>Spermatophyta</taxon>
        <taxon>Magnoliopsida</taxon>
        <taxon>Liliopsida</taxon>
        <taxon>Zingiberales</taxon>
        <taxon>Musaceae</taxon>
        <taxon>Ensete</taxon>
    </lineage>
</organism>
<accession>A0AAV8PRX0</accession>